<proteinExistence type="predicted"/>
<feature type="compositionally biased region" description="Polar residues" evidence="1">
    <location>
        <begin position="43"/>
        <end position="55"/>
    </location>
</feature>
<organism evidence="2 3">
    <name type="scientific">Phakopsora pachyrhizi</name>
    <name type="common">Asian soybean rust disease fungus</name>
    <dbReference type="NCBI Taxonomy" id="170000"/>
    <lineage>
        <taxon>Eukaryota</taxon>
        <taxon>Fungi</taxon>
        <taxon>Dikarya</taxon>
        <taxon>Basidiomycota</taxon>
        <taxon>Pucciniomycotina</taxon>
        <taxon>Pucciniomycetes</taxon>
        <taxon>Pucciniales</taxon>
        <taxon>Phakopsoraceae</taxon>
        <taxon>Phakopsora</taxon>
    </lineage>
</organism>
<gene>
    <name evidence="2" type="ORF">PPACK8108_LOCUS12597</name>
</gene>
<sequence>MNQNERRRKEEGWNKEIHTRERVVVTWTASKLEETTGADQERTTATSSKTIARTT</sequence>
<evidence type="ECO:0000256" key="1">
    <source>
        <dbReference type="SAM" id="MobiDB-lite"/>
    </source>
</evidence>
<dbReference type="Proteomes" id="UP001153365">
    <property type="component" value="Unassembled WGS sequence"/>
</dbReference>
<name>A0AAV0B248_PHAPC</name>
<dbReference type="AlphaFoldDB" id="A0AAV0B248"/>
<evidence type="ECO:0000313" key="2">
    <source>
        <dbReference type="EMBL" id="CAH7677446.1"/>
    </source>
</evidence>
<accession>A0AAV0B248</accession>
<comment type="caution">
    <text evidence="2">The sequence shown here is derived from an EMBL/GenBank/DDBJ whole genome shotgun (WGS) entry which is preliminary data.</text>
</comment>
<dbReference type="EMBL" id="CALTRL010003043">
    <property type="protein sequence ID" value="CAH7677446.1"/>
    <property type="molecule type" value="Genomic_DNA"/>
</dbReference>
<keyword evidence="3" id="KW-1185">Reference proteome</keyword>
<protein>
    <submittedName>
        <fullName evidence="2">Uncharacterized protein</fullName>
    </submittedName>
</protein>
<feature type="compositionally biased region" description="Basic and acidic residues" evidence="1">
    <location>
        <begin position="31"/>
        <end position="42"/>
    </location>
</feature>
<feature type="region of interest" description="Disordered" evidence="1">
    <location>
        <begin position="30"/>
        <end position="55"/>
    </location>
</feature>
<evidence type="ECO:0000313" key="3">
    <source>
        <dbReference type="Proteomes" id="UP001153365"/>
    </source>
</evidence>
<reference evidence="2" key="1">
    <citation type="submission" date="2022-06" db="EMBL/GenBank/DDBJ databases">
        <authorList>
            <consortium name="SYNGENTA / RWTH Aachen University"/>
        </authorList>
    </citation>
    <scope>NUCLEOTIDE SEQUENCE</scope>
</reference>